<comment type="caution">
    <text evidence="7">The sequence shown here is derived from an EMBL/GenBank/DDBJ whole genome shotgun (WGS) entry which is preliminary data.</text>
</comment>
<dbReference type="InterPro" id="IPR010623">
    <property type="entry name" value="IcmF_C"/>
</dbReference>
<evidence type="ECO:0000256" key="1">
    <source>
        <dbReference type="SAM" id="MobiDB-lite"/>
    </source>
</evidence>
<dbReference type="RefSeq" id="WP_171220110.1">
    <property type="nucleotide sequence ID" value="NZ_JABEPP010000006.1"/>
</dbReference>
<evidence type="ECO:0000259" key="5">
    <source>
        <dbReference type="Pfam" id="PF14331"/>
    </source>
</evidence>
<dbReference type="NCBIfam" id="TIGR03348">
    <property type="entry name" value="VI_IcmF"/>
    <property type="match status" value="1"/>
</dbReference>
<dbReference type="EMBL" id="JABEPP010000006">
    <property type="protein sequence ID" value="NNM74649.1"/>
    <property type="molecule type" value="Genomic_DNA"/>
</dbReference>
<dbReference type="PANTHER" id="PTHR36153">
    <property type="entry name" value="INNER MEMBRANE PROTEIN-RELATED"/>
    <property type="match status" value="1"/>
</dbReference>
<dbReference type="PANTHER" id="PTHR36153:SF1">
    <property type="entry name" value="TYPE VI SECRETION SYSTEM COMPONENT TSSM1"/>
    <property type="match status" value="1"/>
</dbReference>
<feature type="domain" description="Type VI secretion system IcmF C-terminal" evidence="3">
    <location>
        <begin position="1101"/>
        <end position="1216"/>
    </location>
</feature>
<protein>
    <submittedName>
        <fullName evidence="7">Type VI secretion system membrane subunit TssM</fullName>
    </submittedName>
</protein>
<keyword evidence="2" id="KW-0812">Transmembrane</keyword>
<reference evidence="7 8" key="1">
    <citation type="submission" date="2020-04" db="EMBL/GenBank/DDBJ databases">
        <title>Enterovirga sp. isolate from soil.</title>
        <authorList>
            <person name="Chea S."/>
            <person name="Kim D.-U."/>
        </authorList>
    </citation>
    <scope>NUCLEOTIDE SEQUENCE [LARGE SCALE GENOMIC DNA]</scope>
    <source>
        <strain evidence="7 8">DB1703</strain>
    </source>
</reference>
<feature type="domain" description="IcmF-related" evidence="4">
    <location>
        <begin position="494"/>
        <end position="805"/>
    </location>
</feature>
<dbReference type="InterPro" id="IPR025743">
    <property type="entry name" value="TssM1_N"/>
</dbReference>
<feature type="region of interest" description="Disordered" evidence="1">
    <location>
        <begin position="802"/>
        <end position="832"/>
    </location>
</feature>
<dbReference type="CDD" id="cd00882">
    <property type="entry name" value="Ras_like_GTPase"/>
    <property type="match status" value="1"/>
</dbReference>
<dbReference type="InterPro" id="IPR009612">
    <property type="entry name" value="IcmF-rel"/>
</dbReference>
<feature type="compositionally biased region" description="Basic and acidic residues" evidence="1">
    <location>
        <begin position="802"/>
        <end position="812"/>
    </location>
</feature>
<evidence type="ECO:0000259" key="6">
    <source>
        <dbReference type="Pfam" id="PF21070"/>
    </source>
</evidence>
<dbReference type="AlphaFoldDB" id="A0A849IDX6"/>
<accession>A0A849IDX6</accession>
<evidence type="ECO:0000259" key="4">
    <source>
        <dbReference type="Pfam" id="PF06761"/>
    </source>
</evidence>
<dbReference type="Pfam" id="PF06744">
    <property type="entry name" value="IcmF_C"/>
    <property type="match status" value="1"/>
</dbReference>
<feature type="domain" description="Type VI secretion system component TssM1 helical" evidence="6">
    <location>
        <begin position="994"/>
        <end position="1093"/>
    </location>
</feature>
<dbReference type="Pfam" id="PF06761">
    <property type="entry name" value="IcmF-related"/>
    <property type="match status" value="1"/>
</dbReference>
<evidence type="ECO:0000256" key="2">
    <source>
        <dbReference type="SAM" id="Phobius"/>
    </source>
</evidence>
<dbReference type="InterPro" id="IPR048677">
    <property type="entry name" value="TssM1_hel"/>
</dbReference>
<dbReference type="Proteomes" id="UP000564885">
    <property type="component" value="Unassembled WGS sequence"/>
</dbReference>
<dbReference type="InterPro" id="IPR027417">
    <property type="entry name" value="P-loop_NTPase"/>
</dbReference>
<feature type="transmembrane region" description="Helical" evidence="2">
    <location>
        <begin position="41"/>
        <end position="61"/>
    </location>
</feature>
<keyword evidence="2" id="KW-0472">Membrane</keyword>
<dbReference type="SUPFAM" id="SSF52540">
    <property type="entry name" value="P-loop containing nucleoside triphosphate hydrolases"/>
    <property type="match status" value="1"/>
</dbReference>
<keyword evidence="8" id="KW-1185">Reference proteome</keyword>
<name>A0A849IDX6_9HYPH</name>
<evidence type="ECO:0000259" key="3">
    <source>
        <dbReference type="Pfam" id="PF06744"/>
    </source>
</evidence>
<evidence type="ECO:0000313" key="8">
    <source>
        <dbReference type="Proteomes" id="UP000564885"/>
    </source>
</evidence>
<dbReference type="Pfam" id="PF21070">
    <property type="entry name" value="IcmF_helical"/>
    <property type="match status" value="1"/>
</dbReference>
<dbReference type="Pfam" id="PF14331">
    <property type="entry name" value="IcmF-related_N"/>
    <property type="match status" value="1"/>
</dbReference>
<evidence type="ECO:0000313" key="7">
    <source>
        <dbReference type="EMBL" id="NNM74649.1"/>
    </source>
</evidence>
<feature type="domain" description="Type VI secretion system component TssM1 N-terminal" evidence="5">
    <location>
        <begin position="183"/>
        <end position="438"/>
    </location>
</feature>
<keyword evidence="2" id="KW-1133">Transmembrane helix</keyword>
<dbReference type="InterPro" id="IPR053156">
    <property type="entry name" value="T6SS_TssM-like"/>
</dbReference>
<organism evidence="7 8">
    <name type="scientific">Enterovirga aerilata</name>
    <dbReference type="NCBI Taxonomy" id="2730920"/>
    <lineage>
        <taxon>Bacteria</taxon>
        <taxon>Pseudomonadati</taxon>
        <taxon>Pseudomonadota</taxon>
        <taxon>Alphaproteobacteria</taxon>
        <taxon>Hyphomicrobiales</taxon>
        <taxon>Methylobacteriaceae</taxon>
        <taxon>Enterovirga</taxon>
    </lineage>
</organism>
<dbReference type="InterPro" id="IPR017731">
    <property type="entry name" value="TssM1-like"/>
</dbReference>
<proteinExistence type="predicted"/>
<gene>
    <name evidence="7" type="primary">tssM</name>
    <name evidence="7" type="ORF">HJG44_20010</name>
</gene>
<feature type="transmembrane region" description="Helical" evidence="2">
    <location>
        <begin position="431"/>
        <end position="452"/>
    </location>
</feature>
<sequence>MNWKTWLRYAFTLIGALALAALIWWAGPLIAIRDMRPLEGFWLPLALCAAVILTAFGFIGWDIWKRYRAARAIEEALAASEENTSDGAILSEAMRDALATLKKARGKGDYLYELPWYIIIGPPGSGKTTALVNSGLKFPLNSGKTPEAVAGIGGTRYCDWWFTEEAVLIDTAGRYTTQDSDTKADRASWLAFLDLLKRNRPKQPINGVLIAISLDDLLSANETEVEAHANAIRKRLLELHERLGVDFPVYALFTKADLVAGFNEFFGHLSEPDRRMVWGHTFQTADKTRNMIGEVPAEFDALVERMNEWLPDRLQEEPTPTARVVLFGFPSQMAATKKHVVDFLNKVFEPSRYHANATLRGFYFTSGTQQGTPIDQLIGALSRSFGSEDFGAASYSGLGKSYFLTDLLKKVVIGEAGWVSTNRAAVRRATILRVAGYASIALVSATLVGLWWTSYLRNNQLIQQSNTQLTKYRGEATDILRETVVADRNFAKVLPLLNTLRYLPTGYAMREDGTPVLATMGLSQRERLQSASETTYHTGLERMFRSRLIFRMEELLEANRNNPSFIYEALKVYLMLGGRPEAPPDRELIVNWMRRDWAETLYPGAGFAKGRELLEQHLVAMLDLEDGSPPLVTVNQSLVEDCQRTLARLSVAERTYELLKSQARTATQRDWTVLRAGGPDAGIVFEVVGGGDLESVRVPFFFTYDGFFEAFIDRFGDVAEVADRDRWVLGEAGRQQAYTAQYGSLFTDLLKIYAREFTPAWTTALNRLKLRPLAQDKPRYTALQAISAPTSPLKQVIESLRDETRLTRERPTARPGARAGQGGTQAAADPRTGRAKAILAEAGVRQVETQMQNVLPSSVANTASALGRLALENTLSGRSGGGGGAGVQPDRFTIPTNEAPGANIEAGFRQFHLLLEGDAGRRTVDVLIQNLNELKNAALEATNPSTAQAANTNLVTQTRNLRSLASRFPPPFEPMIRGIANEFEGSATGAAVSQLAQMLADQVTRDCQQIVTNRYPFTRGSEREVPIADFARLFAPNGIIDKFFQTNLAPRADRSRAQWTWRQDDQIARSLSAATLREFQRAAEIRDAFFGTGGNMPSITMAVTPLTLTGDAARAKLDINGTAVVTQQGINAPSTVQWPGPTGLGRTAIILEGQTLGGGFFGGGQTTPPQLLAERTGTWSLFRMLDSGSVLRQGDSVVATFVAGGRELSYRFNVSSILNPLVLPALREFRCPTGI</sequence>
<feature type="compositionally biased region" description="Low complexity" evidence="1">
    <location>
        <begin position="813"/>
        <end position="828"/>
    </location>
</feature>